<sequence>MSLFHVKTDVNLLLSETFYEQRKLAQVKRIDYTLTLPRINLTTVINSDTFRAVFTELIQQALEQAESQVVVELLPFRSDDWHFHIAVRTDGKSKWPPSITKKFAQQSDSDEQQAYSPSTQDTSGWSIPHRYQNYQAIASEEEDIQCLTIVIPIVAEGSGKTMLEDRHDSNWFKNDENKKEHDKPVLLLVANDMEIRAALIKILKADYRIQHAQHGKEALDLLTRQEIHLVITEIALPLMDGMSLCRHMKAKAFHSHIPVVFLVEQHATANKMQGLLSGADAYVEKPFSSNLLAAQIDNLLANRRIMQNYVSNTLRSYPKNIPQQTSHSDFMKRLQLVLYTHISDNELSIDELAKQMNMSRPTLFRKVKKYSDMTPNELIHITKLNKAAELLAQQRYNITQVANMVGYSGQSNFSRDFHKHFGTPPSIYSLGIEKRHDVA</sequence>
<dbReference type="InterPro" id="IPR009057">
    <property type="entry name" value="Homeodomain-like_sf"/>
</dbReference>
<evidence type="ECO:0000259" key="7">
    <source>
        <dbReference type="PROSITE" id="PS01124"/>
    </source>
</evidence>
<dbReference type="SMART" id="SM00342">
    <property type="entry name" value="HTH_ARAC"/>
    <property type="match status" value="1"/>
</dbReference>
<comment type="caution">
    <text evidence="5">Lacks conserved residue(s) required for the propagation of feature annotation.</text>
</comment>
<dbReference type="PANTHER" id="PTHR43547">
    <property type="entry name" value="TWO-COMPONENT HISTIDINE KINASE"/>
    <property type="match status" value="1"/>
</dbReference>
<evidence type="ECO:0000256" key="6">
    <source>
        <dbReference type="SAM" id="MobiDB-lite"/>
    </source>
</evidence>
<dbReference type="PROSITE" id="PS01124">
    <property type="entry name" value="HTH_ARAC_FAMILY_2"/>
    <property type="match status" value="1"/>
</dbReference>
<dbReference type="Proteomes" id="UP001597525">
    <property type="component" value="Unassembled WGS sequence"/>
</dbReference>
<dbReference type="Gene3D" id="1.10.10.60">
    <property type="entry name" value="Homeodomain-like"/>
    <property type="match status" value="1"/>
</dbReference>
<reference evidence="10" key="1">
    <citation type="journal article" date="2019" name="Int. J. Syst. Evol. Microbiol.">
        <title>The Global Catalogue of Microorganisms (GCM) 10K type strain sequencing project: providing services to taxonomists for standard genome sequencing and annotation.</title>
        <authorList>
            <consortium name="The Broad Institute Genomics Platform"/>
            <consortium name="The Broad Institute Genome Sequencing Center for Infectious Disease"/>
            <person name="Wu L."/>
            <person name="Ma J."/>
        </authorList>
    </citation>
    <scope>NUCLEOTIDE SEQUENCE [LARGE SCALE GENOMIC DNA]</scope>
    <source>
        <strain evidence="10">KCTC 22814</strain>
    </source>
</reference>
<dbReference type="InterPro" id="IPR020449">
    <property type="entry name" value="Tscrpt_reg_AraC-type_HTH"/>
</dbReference>
<name>A0ABW6BNS1_9SPHI</name>
<accession>A0ABW6BNS1</accession>
<dbReference type="Pfam" id="PF12833">
    <property type="entry name" value="HTH_18"/>
    <property type="match status" value="1"/>
</dbReference>
<dbReference type="PRINTS" id="PR00032">
    <property type="entry name" value="HTHARAC"/>
</dbReference>
<dbReference type="PROSITE" id="PS50110">
    <property type="entry name" value="RESPONSE_REGULATORY"/>
    <property type="match status" value="1"/>
</dbReference>
<keyword evidence="3" id="KW-0238">DNA-binding</keyword>
<dbReference type="Gene3D" id="3.40.50.2300">
    <property type="match status" value="1"/>
</dbReference>
<dbReference type="PANTHER" id="PTHR43547:SF2">
    <property type="entry name" value="HYBRID SIGNAL TRANSDUCTION HISTIDINE KINASE C"/>
    <property type="match status" value="1"/>
</dbReference>
<evidence type="ECO:0000256" key="2">
    <source>
        <dbReference type="ARBA" id="ARBA00023015"/>
    </source>
</evidence>
<feature type="domain" description="Response regulatory" evidence="8">
    <location>
        <begin position="185"/>
        <end position="300"/>
    </location>
</feature>
<protein>
    <submittedName>
        <fullName evidence="9">Helix-turn-helix domain-containing protein</fullName>
    </submittedName>
</protein>
<evidence type="ECO:0000256" key="5">
    <source>
        <dbReference type="PROSITE-ProRule" id="PRU00169"/>
    </source>
</evidence>
<feature type="compositionally biased region" description="Polar residues" evidence="6">
    <location>
        <begin position="106"/>
        <end position="125"/>
    </location>
</feature>
<evidence type="ECO:0000256" key="4">
    <source>
        <dbReference type="ARBA" id="ARBA00023163"/>
    </source>
</evidence>
<keyword evidence="4" id="KW-0804">Transcription</keyword>
<comment type="caution">
    <text evidence="9">The sequence shown here is derived from an EMBL/GenBank/DDBJ whole genome shotgun (WGS) entry which is preliminary data.</text>
</comment>
<dbReference type="SUPFAM" id="SSF52172">
    <property type="entry name" value="CheY-like"/>
    <property type="match status" value="1"/>
</dbReference>
<evidence type="ECO:0000256" key="3">
    <source>
        <dbReference type="ARBA" id="ARBA00023125"/>
    </source>
</evidence>
<dbReference type="EMBL" id="JBHUPB010000015">
    <property type="protein sequence ID" value="MFD2969916.1"/>
    <property type="molecule type" value="Genomic_DNA"/>
</dbReference>
<evidence type="ECO:0000313" key="10">
    <source>
        <dbReference type="Proteomes" id="UP001597525"/>
    </source>
</evidence>
<keyword evidence="1" id="KW-0597">Phosphoprotein</keyword>
<dbReference type="Pfam" id="PF00072">
    <property type="entry name" value="Response_reg"/>
    <property type="match status" value="1"/>
</dbReference>
<dbReference type="InterPro" id="IPR011006">
    <property type="entry name" value="CheY-like_superfamily"/>
</dbReference>
<dbReference type="SUPFAM" id="SSF46689">
    <property type="entry name" value="Homeodomain-like"/>
    <property type="match status" value="1"/>
</dbReference>
<evidence type="ECO:0000259" key="8">
    <source>
        <dbReference type="PROSITE" id="PS50110"/>
    </source>
</evidence>
<dbReference type="SMART" id="SM00448">
    <property type="entry name" value="REC"/>
    <property type="match status" value="1"/>
</dbReference>
<evidence type="ECO:0000313" key="9">
    <source>
        <dbReference type="EMBL" id="MFD2969916.1"/>
    </source>
</evidence>
<gene>
    <name evidence="9" type="ORF">ACFS7Y_21180</name>
</gene>
<proteinExistence type="predicted"/>
<feature type="region of interest" description="Disordered" evidence="6">
    <location>
        <begin position="106"/>
        <end position="126"/>
    </location>
</feature>
<dbReference type="InterPro" id="IPR001789">
    <property type="entry name" value="Sig_transdc_resp-reg_receiver"/>
</dbReference>
<keyword evidence="2" id="KW-0805">Transcription regulation</keyword>
<evidence type="ECO:0000256" key="1">
    <source>
        <dbReference type="ARBA" id="ARBA00022553"/>
    </source>
</evidence>
<organism evidence="9 10">
    <name type="scientific">Sphingobacterium bambusae</name>
    <dbReference type="NCBI Taxonomy" id="662858"/>
    <lineage>
        <taxon>Bacteria</taxon>
        <taxon>Pseudomonadati</taxon>
        <taxon>Bacteroidota</taxon>
        <taxon>Sphingobacteriia</taxon>
        <taxon>Sphingobacteriales</taxon>
        <taxon>Sphingobacteriaceae</taxon>
        <taxon>Sphingobacterium</taxon>
    </lineage>
</organism>
<dbReference type="RefSeq" id="WP_320183402.1">
    <property type="nucleotide sequence ID" value="NZ_CP138332.1"/>
</dbReference>
<keyword evidence="10" id="KW-1185">Reference proteome</keyword>
<dbReference type="CDD" id="cd17574">
    <property type="entry name" value="REC_OmpR"/>
    <property type="match status" value="1"/>
</dbReference>
<dbReference type="InterPro" id="IPR018060">
    <property type="entry name" value="HTH_AraC"/>
</dbReference>
<feature type="domain" description="HTH araC/xylS-type" evidence="7">
    <location>
        <begin position="332"/>
        <end position="431"/>
    </location>
</feature>